<dbReference type="Proteomes" id="UP000230671">
    <property type="component" value="Unassembled WGS sequence"/>
</dbReference>
<organism evidence="1 2">
    <name type="scientific">Candidatus Berkelbacteria bacterium CG23_combo_of_CG06-09_8_20_14_all_41_73</name>
    <dbReference type="NCBI Taxonomy" id="1974519"/>
    <lineage>
        <taxon>Bacteria</taxon>
        <taxon>Candidatus Berkelbacteria</taxon>
    </lineage>
</organism>
<dbReference type="EMBL" id="PCSO01000107">
    <property type="protein sequence ID" value="PIP50723.1"/>
    <property type="molecule type" value="Genomic_DNA"/>
</dbReference>
<sequence>MIMSKQKIILIFVILLLIAGNIFLGYKYFTEEKQLKQIQISSETQKFNDKILDFSKLFIQKVLKAQNEVDFETRLKLENAVRNLGDDEILNQWEKFTGSKTETEAQDNVKQLLELLVNKIKVQ</sequence>
<evidence type="ECO:0000313" key="2">
    <source>
        <dbReference type="Proteomes" id="UP000230671"/>
    </source>
</evidence>
<gene>
    <name evidence="1" type="ORF">COX11_02630</name>
</gene>
<accession>A0A2H0AZA2</accession>
<comment type="caution">
    <text evidence="1">The sequence shown here is derived from an EMBL/GenBank/DDBJ whole genome shotgun (WGS) entry which is preliminary data.</text>
</comment>
<name>A0A2H0AZA2_9BACT</name>
<protein>
    <submittedName>
        <fullName evidence="1">Uncharacterized protein</fullName>
    </submittedName>
</protein>
<proteinExistence type="predicted"/>
<reference evidence="1 2" key="1">
    <citation type="submission" date="2017-09" db="EMBL/GenBank/DDBJ databases">
        <title>Depth-based differentiation of microbial function through sediment-hosted aquifers and enrichment of novel symbionts in the deep terrestrial subsurface.</title>
        <authorList>
            <person name="Probst A.J."/>
            <person name="Ladd B."/>
            <person name="Jarett J.K."/>
            <person name="Geller-Mcgrath D.E."/>
            <person name="Sieber C.M."/>
            <person name="Emerson J.B."/>
            <person name="Anantharaman K."/>
            <person name="Thomas B.C."/>
            <person name="Malmstrom R."/>
            <person name="Stieglmeier M."/>
            <person name="Klingl A."/>
            <person name="Woyke T."/>
            <person name="Ryan C.M."/>
            <person name="Banfield J.F."/>
        </authorList>
    </citation>
    <scope>NUCLEOTIDE SEQUENCE [LARGE SCALE GENOMIC DNA]</scope>
    <source>
        <strain evidence="1">CG23_combo_of_CG06-09_8_20_14_all_41_73</strain>
    </source>
</reference>
<evidence type="ECO:0000313" key="1">
    <source>
        <dbReference type="EMBL" id="PIP50723.1"/>
    </source>
</evidence>
<dbReference type="AlphaFoldDB" id="A0A2H0AZA2"/>